<dbReference type="InterPro" id="IPR041694">
    <property type="entry name" value="ADH_N_2"/>
</dbReference>
<dbReference type="InterPro" id="IPR011032">
    <property type="entry name" value="GroES-like_sf"/>
</dbReference>
<dbReference type="PANTHER" id="PTHR43205:SF7">
    <property type="entry name" value="PROSTAGLANDIN REDUCTASE 1"/>
    <property type="match status" value="1"/>
</dbReference>
<dbReference type="GO" id="GO:0016491">
    <property type="term" value="F:oxidoreductase activity"/>
    <property type="evidence" value="ECO:0007669"/>
    <property type="project" value="UniProtKB-KW"/>
</dbReference>
<gene>
    <name evidence="3" type="ORF">Fot_40973</name>
</gene>
<dbReference type="SUPFAM" id="SSF50129">
    <property type="entry name" value="GroES-like"/>
    <property type="match status" value="2"/>
</dbReference>
<dbReference type="PANTHER" id="PTHR43205">
    <property type="entry name" value="PROSTAGLANDIN REDUCTASE"/>
    <property type="match status" value="1"/>
</dbReference>
<feature type="domain" description="Enoyl reductase (ER)" evidence="2">
    <location>
        <begin position="49"/>
        <end position="347"/>
    </location>
</feature>
<name>A0ABD1RHQ4_9LAMI</name>
<dbReference type="Gene3D" id="3.40.50.720">
    <property type="entry name" value="NAD(P)-binding Rossmann-like Domain"/>
    <property type="match status" value="1"/>
</dbReference>
<evidence type="ECO:0000256" key="1">
    <source>
        <dbReference type="ARBA" id="ARBA00023002"/>
    </source>
</evidence>
<proteinExistence type="predicted"/>
<evidence type="ECO:0000313" key="3">
    <source>
        <dbReference type="EMBL" id="KAL2487681.1"/>
    </source>
</evidence>
<dbReference type="SMART" id="SM00829">
    <property type="entry name" value="PKS_ER"/>
    <property type="match status" value="1"/>
</dbReference>
<dbReference type="InterPro" id="IPR013149">
    <property type="entry name" value="ADH-like_C"/>
</dbReference>
<dbReference type="InterPro" id="IPR020843">
    <property type="entry name" value="ER"/>
</dbReference>
<sequence length="352" mass="38990">MGAGEGDVVKNKQVILKNFKNGYPKESDMLINSENTICLKIAQESKGVVLVKNLYLSCDPYMCIPMKEFNISQGLLSSYTLGSPLTGYGVAKVVDSTYPNLKKGDLVWGTTGWEEYSLIANPASLFKIEHTDVPLSYYTGVLGVPGICAYFGFYEVCNPKPGERVYVSAASGAIGQLVGQFAKLMGCYVVGSAGSEEKVHLLKNKFGFDEAFNYKEENDLAKALERYFPDGIDIYFENVGGKMLDAVLVNMRLRGRIAVCGMVSQYNLNQHEGVKNLMCLIEKRIRMEGFVVYDYYDEYYSKFLQTLLPYVKEGKITYVEDIAQGLESAPAALVGLFSGRNVGKQVVMVARD</sequence>
<evidence type="ECO:0000259" key="2">
    <source>
        <dbReference type="SMART" id="SM00829"/>
    </source>
</evidence>
<keyword evidence="4" id="KW-1185">Reference proteome</keyword>
<dbReference type="Pfam" id="PF16884">
    <property type="entry name" value="ADH_N_2"/>
    <property type="match status" value="1"/>
</dbReference>
<keyword evidence="1" id="KW-0560">Oxidoreductase</keyword>
<protein>
    <submittedName>
        <fullName evidence="3">NADP-dependent alkenal double bond reductase P2</fullName>
    </submittedName>
</protein>
<accession>A0ABD1RHQ4</accession>
<dbReference type="InterPro" id="IPR045010">
    <property type="entry name" value="MDR_fam"/>
</dbReference>
<dbReference type="EMBL" id="JBFOLJ010000012">
    <property type="protein sequence ID" value="KAL2487681.1"/>
    <property type="molecule type" value="Genomic_DNA"/>
</dbReference>
<comment type="caution">
    <text evidence="3">The sequence shown here is derived from an EMBL/GenBank/DDBJ whole genome shotgun (WGS) entry which is preliminary data.</text>
</comment>
<dbReference type="Pfam" id="PF00107">
    <property type="entry name" value="ADH_zinc_N"/>
    <property type="match status" value="1"/>
</dbReference>
<dbReference type="Proteomes" id="UP001604277">
    <property type="component" value="Unassembled WGS sequence"/>
</dbReference>
<dbReference type="CDD" id="cd08295">
    <property type="entry name" value="double_bond_reductase_like"/>
    <property type="match status" value="1"/>
</dbReference>
<dbReference type="Gene3D" id="3.90.180.10">
    <property type="entry name" value="Medium-chain alcohol dehydrogenases, catalytic domain"/>
    <property type="match status" value="1"/>
</dbReference>
<dbReference type="AlphaFoldDB" id="A0ABD1RHQ4"/>
<dbReference type="FunFam" id="3.40.50.720:FF:000121">
    <property type="entry name" value="Prostaglandin reductase 2"/>
    <property type="match status" value="1"/>
</dbReference>
<dbReference type="SUPFAM" id="SSF51735">
    <property type="entry name" value="NAD(P)-binding Rossmann-fold domains"/>
    <property type="match status" value="1"/>
</dbReference>
<dbReference type="InterPro" id="IPR036291">
    <property type="entry name" value="NAD(P)-bd_dom_sf"/>
</dbReference>
<evidence type="ECO:0000313" key="4">
    <source>
        <dbReference type="Proteomes" id="UP001604277"/>
    </source>
</evidence>
<reference evidence="4" key="1">
    <citation type="submission" date="2024-07" db="EMBL/GenBank/DDBJ databases">
        <title>Two chromosome-level genome assemblies of Korean endemic species Abeliophyllum distichum and Forsythia ovata (Oleaceae).</title>
        <authorList>
            <person name="Jang H."/>
        </authorList>
    </citation>
    <scope>NUCLEOTIDE SEQUENCE [LARGE SCALE GENOMIC DNA]</scope>
</reference>
<organism evidence="3 4">
    <name type="scientific">Forsythia ovata</name>
    <dbReference type="NCBI Taxonomy" id="205694"/>
    <lineage>
        <taxon>Eukaryota</taxon>
        <taxon>Viridiplantae</taxon>
        <taxon>Streptophyta</taxon>
        <taxon>Embryophyta</taxon>
        <taxon>Tracheophyta</taxon>
        <taxon>Spermatophyta</taxon>
        <taxon>Magnoliopsida</taxon>
        <taxon>eudicotyledons</taxon>
        <taxon>Gunneridae</taxon>
        <taxon>Pentapetalae</taxon>
        <taxon>asterids</taxon>
        <taxon>lamiids</taxon>
        <taxon>Lamiales</taxon>
        <taxon>Oleaceae</taxon>
        <taxon>Forsythieae</taxon>
        <taxon>Forsythia</taxon>
    </lineage>
</organism>